<gene>
    <name evidence="1" type="ORF">OCV65_09915</name>
</gene>
<dbReference type="Proteomes" id="UP001207605">
    <property type="component" value="Unassembled WGS sequence"/>
</dbReference>
<dbReference type="RefSeq" id="WP_118384539.1">
    <property type="nucleotide sequence ID" value="NZ_JAOQJV010000013.1"/>
</dbReference>
<name>A0ABT2S7Z2_9FIRM</name>
<dbReference type="EMBL" id="JAOQJV010000013">
    <property type="protein sequence ID" value="MCU6700542.1"/>
    <property type="molecule type" value="Genomic_DNA"/>
</dbReference>
<comment type="caution">
    <text evidence="1">The sequence shown here is derived from an EMBL/GenBank/DDBJ whole genome shotgun (WGS) entry which is preliminary data.</text>
</comment>
<evidence type="ECO:0000313" key="1">
    <source>
        <dbReference type="EMBL" id="MCU6700542.1"/>
    </source>
</evidence>
<evidence type="ECO:0000313" key="2">
    <source>
        <dbReference type="Proteomes" id="UP001207605"/>
    </source>
</evidence>
<proteinExistence type="predicted"/>
<sequence>MEKKSIEEMAADIKVIRELASSGTMLQDIKNQLGVSEEYVSAIMLCLQGYQEDDDMAVARLVEMSL</sequence>
<protein>
    <submittedName>
        <fullName evidence="1">Uncharacterized protein</fullName>
    </submittedName>
</protein>
<organism evidence="1 2">
    <name type="scientific">Dorea ammoniilytica</name>
    <dbReference type="NCBI Taxonomy" id="2981788"/>
    <lineage>
        <taxon>Bacteria</taxon>
        <taxon>Bacillati</taxon>
        <taxon>Bacillota</taxon>
        <taxon>Clostridia</taxon>
        <taxon>Lachnospirales</taxon>
        <taxon>Lachnospiraceae</taxon>
        <taxon>Dorea</taxon>
    </lineage>
</organism>
<keyword evidence="2" id="KW-1185">Reference proteome</keyword>
<reference evidence="1 2" key="1">
    <citation type="journal article" date="2021" name="ISME Commun">
        <title>Automated analysis of genomic sequences facilitates high-throughput and comprehensive description of bacteria.</title>
        <authorList>
            <person name="Hitch T.C.A."/>
        </authorList>
    </citation>
    <scope>NUCLEOTIDE SEQUENCE [LARGE SCALE GENOMIC DNA]</scope>
    <source>
        <strain evidence="1 2">Sanger_02</strain>
    </source>
</reference>
<accession>A0ABT2S7Z2</accession>